<name>H2ZAA4_CIOSA</name>
<reference evidence="11" key="2">
    <citation type="submission" date="2025-08" db="UniProtKB">
        <authorList>
            <consortium name="Ensembl"/>
        </authorList>
    </citation>
    <scope>IDENTIFICATION</scope>
</reference>
<dbReference type="Gene3D" id="4.10.400.10">
    <property type="entry name" value="Low-density Lipoprotein Receptor"/>
    <property type="match status" value="2"/>
</dbReference>
<feature type="disulfide bond" evidence="8">
    <location>
        <begin position="20"/>
        <end position="38"/>
    </location>
</feature>
<dbReference type="InterPro" id="IPR002172">
    <property type="entry name" value="LDrepeatLR_classA_rpt"/>
</dbReference>
<dbReference type="SUPFAM" id="SSF81321">
    <property type="entry name" value="Family A G protein-coupled receptor-like"/>
    <property type="match status" value="1"/>
</dbReference>
<dbReference type="Pfam" id="PF00001">
    <property type="entry name" value="7tm_1"/>
    <property type="match status" value="1"/>
</dbReference>
<dbReference type="InterPro" id="IPR036055">
    <property type="entry name" value="LDL_receptor-like_sf"/>
</dbReference>
<dbReference type="Ensembl" id="ENSCSAVT00000014684.1">
    <property type="protein sequence ID" value="ENSCSAVP00000014519.1"/>
    <property type="gene ID" value="ENSCSAVG00000008496.1"/>
</dbReference>
<dbReference type="GeneTree" id="ENSGT00940000163045"/>
<dbReference type="AlphaFoldDB" id="H2ZAA4"/>
<dbReference type="Gene3D" id="4.10.1220.10">
    <property type="entry name" value="EGF-type module"/>
    <property type="match status" value="1"/>
</dbReference>
<evidence type="ECO:0000256" key="9">
    <source>
        <dbReference type="SAM" id="Phobius"/>
    </source>
</evidence>
<protein>
    <recommendedName>
        <fullName evidence="10">G-protein coupled receptors family 1 profile domain-containing protein</fullName>
    </recommendedName>
</protein>
<evidence type="ECO:0000256" key="8">
    <source>
        <dbReference type="PROSITE-ProRule" id="PRU00124"/>
    </source>
</evidence>
<dbReference type="GO" id="GO:0008528">
    <property type="term" value="F:G protein-coupled peptide receptor activity"/>
    <property type="evidence" value="ECO:0007669"/>
    <property type="project" value="TreeGrafter"/>
</dbReference>
<dbReference type="PRINTS" id="PR00261">
    <property type="entry name" value="LDLRECEPTOR"/>
</dbReference>
<dbReference type="Proteomes" id="UP000007875">
    <property type="component" value="Unassembled WGS sequence"/>
</dbReference>
<feature type="disulfide bond" evidence="8">
    <location>
        <begin position="61"/>
        <end position="79"/>
    </location>
</feature>
<sequence>RPQNYAEEGTVACTRGTYKCENTACIAAENFCNHRDDCGDGSDETNCNVVPTILKIISTQCNNGKCINMLFACNRKDDCGDGSDEIRDQPGLKCSFGKRDDIYAGAVSNRKAYQCDGKPECYDLSDECGGVCDTEQEFCRFQKFFLNSSSLVYTCENNYTLTSEDICDGKWSPCQPRVSFEESQCDGRHFCNATGLISIDKAFVCNGYFDCNDFSDESFCPNRFNCTTGTNPSSVPSTFTFDDFSDCADSSDECPPKLDSDMISSRNEMISSVFLRVWLWIMATVAIFGNGYVIVKTISRKNKLIKSSIVSKMNHFLIFNLAISDFLMGLYLIIIAVYSVLFSGRYCFEDEKWRTGLTCQYLGILSTIASETSVFILCVLTLLRLHGVFMPLQSQNLKFKYVVIAVITAWSSAFALAFLPVYPGFADTVVEGAWLPSKFFNSTIVSLSSVRKFTDQIGVYVPNSTELLEGGNA</sequence>
<dbReference type="PROSITE" id="PS01209">
    <property type="entry name" value="LDLRA_1"/>
    <property type="match status" value="1"/>
</dbReference>
<dbReference type="PANTHER" id="PTHR24372">
    <property type="entry name" value="GLYCOPROTEIN HORMONE RECEPTOR"/>
    <property type="match status" value="1"/>
</dbReference>
<evidence type="ECO:0000256" key="3">
    <source>
        <dbReference type="ARBA" id="ARBA00022692"/>
    </source>
</evidence>
<keyword evidence="3 9" id="KW-0812">Transmembrane</keyword>
<evidence type="ECO:0000256" key="4">
    <source>
        <dbReference type="ARBA" id="ARBA00022737"/>
    </source>
</evidence>
<dbReference type="InterPro" id="IPR017452">
    <property type="entry name" value="GPCR_Rhodpsn_7TM"/>
</dbReference>
<feature type="disulfide bond" evidence="8">
    <location>
        <begin position="13"/>
        <end position="25"/>
    </location>
</feature>
<evidence type="ECO:0000313" key="11">
    <source>
        <dbReference type="Ensembl" id="ENSCSAVP00000014519.1"/>
    </source>
</evidence>
<proteinExistence type="predicted"/>
<dbReference type="GO" id="GO:0009755">
    <property type="term" value="P:hormone-mediated signaling pathway"/>
    <property type="evidence" value="ECO:0007669"/>
    <property type="project" value="TreeGrafter"/>
</dbReference>
<dbReference type="SUPFAM" id="SSF57424">
    <property type="entry name" value="LDL receptor-like module"/>
    <property type="match status" value="3"/>
</dbReference>
<dbReference type="GO" id="GO:0007189">
    <property type="term" value="P:adenylate cyclase-activating G protein-coupled receptor signaling pathway"/>
    <property type="evidence" value="ECO:0007669"/>
    <property type="project" value="TreeGrafter"/>
</dbReference>
<feature type="transmembrane region" description="Helical" evidence="9">
    <location>
        <begin position="361"/>
        <end position="380"/>
    </location>
</feature>
<dbReference type="Pfam" id="PF00057">
    <property type="entry name" value="Ldl_recept_a"/>
    <property type="match status" value="2"/>
</dbReference>
<evidence type="ECO:0000256" key="1">
    <source>
        <dbReference type="ARBA" id="ARBA00004370"/>
    </source>
</evidence>
<keyword evidence="4" id="KW-0677">Repeat</keyword>
<keyword evidence="6 9" id="KW-0472">Membrane</keyword>
<evidence type="ECO:0000313" key="12">
    <source>
        <dbReference type="Proteomes" id="UP000007875"/>
    </source>
</evidence>
<dbReference type="PROSITE" id="PS50262">
    <property type="entry name" value="G_PROTEIN_RECEP_F1_2"/>
    <property type="match status" value="1"/>
</dbReference>
<dbReference type="InterPro" id="IPR023415">
    <property type="entry name" value="LDLR_class-A_CS"/>
</dbReference>
<keyword evidence="7 8" id="KW-1015">Disulfide bond</keyword>
<dbReference type="CDD" id="cd00112">
    <property type="entry name" value="LDLa"/>
    <property type="match status" value="3"/>
</dbReference>
<dbReference type="GO" id="GO:0005886">
    <property type="term" value="C:plasma membrane"/>
    <property type="evidence" value="ECO:0007669"/>
    <property type="project" value="TreeGrafter"/>
</dbReference>
<keyword evidence="5 9" id="KW-1133">Transmembrane helix</keyword>
<comment type="caution">
    <text evidence="8">Lacks conserved residue(s) required for the propagation of feature annotation.</text>
</comment>
<dbReference type="PANTHER" id="PTHR24372:SF77">
    <property type="entry name" value="G-PROTEIN COUPLED RECEPTORS FAMILY 1 PROFILE DOMAIN-CONTAINING PROTEIN"/>
    <property type="match status" value="1"/>
</dbReference>
<evidence type="ECO:0000256" key="7">
    <source>
        <dbReference type="ARBA" id="ARBA00023157"/>
    </source>
</evidence>
<reference evidence="11" key="3">
    <citation type="submission" date="2025-09" db="UniProtKB">
        <authorList>
            <consortium name="Ensembl"/>
        </authorList>
    </citation>
    <scope>IDENTIFICATION</scope>
</reference>
<accession>H2ZAA4</accession>
<evidence type="ECO:0000256" key="6">
    <source>
        <dbReference type="ARBA" id="ARBA00023136"/>
    </source>
</evidence>
<dbReference type="PROSITE" id="PS50068">
    <property type="entry name" value="LDLRA_2"/>
    <property type="match status" value="3"/>
</dbReference>
<feature type="transmembrane region" description="Helical" evidence="9">
    <location>
        <begin position="316"/>
        <end position="341"/>
    </location>
</feature>
<evidence type="ECO:0000259" key="10">
    <source>
        <dbReference type="PROSITE" id="PS50262"/>
    </source>
</evidence>
<keyword evidence="2" id="KW-0433">Leucine-rich repeat</keyword>
<reference evidence="12" key="1">
    <citation type="submission" date="2003-08" db="EMBL/GenBank/DDBJ databases">
        <authorList>
            <person name="Birren B."/>
            <person name="Nusbaum C."/>
            <person name="Abebe A."/>
            <person name="Abouelleil A."/>
            <person name="Adekoya E."/>
            <person name="Ait-zahra M."/>
            <person name="Allen N."/>
            <person name="Allen T."/>
            <person name="An P."/>
            <person name="Anderson M."/>
            <person name="Anderson S."/>
            <person name="Arachchi H."/>
            <person name="Armbruster J."/>
            <person name="Bachantsang P."/>
            <person name="Baldwin J."/>
            <person name="Barry A."/>
            <person name="Bayul T."/>
            <person name="Blitshsteyn B."/>
            <person name="Bloom T."/>
            <person name="Blye J."/>
            <person name="Boguslavskiy L."/>
            <person name="Borowsky M."/>
            <person name="Boukhgalter B."/>
            <person name="Brunache A."/>
            <person name="Butler J."/>
            <person name="Calixte N."/>
            <person name="Calvo S."/>
            <person name="Camarata J."/>
            <person name="Campo K."/>
            <person name="Chang J."/>
            <person name="Cheshatsang Y."/>
            <person name="Citroen M."/>
            <person name="Collymore A."/>
            <person name="Considine T."/>
            <person name="Cook A."/>
            <person name="Cooke P."/>
            <person name="Corum B."/>
            <person name="Cuomo C."/>
            <person name="David R."/>
            <person name="Dawoe T."/>
            <person name="Degray S."/>
            <person name="Dodge S."/>
            <person name="Dooley K."/>
            <person name="Dorje P."/>
            <person name="Dorjee K."/>
            <person name="Dorris L."/>
            <person name="Duffey N."/>
            <person name="Dupes A."/>
            <person name="Elkins T."/>
            <person name="Engels R."/>
            <person name="Erickson J."/>
            <person name="Farina A."/>
            <person name="Faro S."/>
            <person name="Ferreira P."/>
            <person name="Fischer H."/>
            <person name="Fitzgerald M."/>
            <person name="Foley K."/>
            <person name="Gage D."/>
            <person name="Galagan J."/>
            <person name="Gearin G."/>
            <person name="Gnerre S."/>
            <person name="Gnirke A."/>
            <person name="Goyette A."/>
            <person name="Graham J."/>
            <person name="Grandbois E."/>
            <person name="Gyaltsen K."/>
            <person name="Hafez N."/>
            <person name="Hagopian D."/>
            <person name="Hagos B."/>
            <person name="Hall J."/>
            <person name="Hatcher B."/>
            <person name="Heller A."/>
            <person name="Higgins H."/>
            <person name="Honan T."/>
            <person name="Horn A."/>
            <person name="Houde N."/>
            <person name="Hughes L."/>
            <person name="Hulme W."/>
            <person name="Husby E."/>
            <person name="Iliev I."/>
            <person name="Jaffe D."/>
            <person name="Jones C."/>
            <person name="Kamal M."/>
            <person name="Kamat A."/>
            <person name="Kamvysselis M."/>
            <person name="Karlsson E."/>
            <person name="Kells C."/>
            <person name="Kieu A."/>
            <person name="Kisner P."/>
            <person name="Kodira C."/>
            <person name="Kulbokas E."/>
            <person name="Labutti K."/>
            <person name="Lama D."/>
            <person name="Landers T."/>
            <person name="Leger J."/>
            <person name="Levine S."/>
            <person name="Lewis D."/>
            <person name="Lewis T."/>
            <person name="Lindblad-toh K."/>
            <person name="Liu X."/>
            <person name="Lokyitsang T."/>
            <person name="Lokyitsang Y."/>
            <person name="Lucien O."/>
            <person name="Lui A."/>
            <person name="Ma L.J."/>
            <person name="Mabbitt R."/>
            <person name="Macdonald J."/>
            <person name="Maclean C."/>
            <person name="Major J."/>
            <person name="Manning J."/>
            <person name="Marabella R."/>
            <person name="Maru K."/>
            <person name="Matthews C."/>
            <person name="Mauceli E."/>
            <person name="Mccarthy M."/>
            <person name="Mcdonough S."/>
            <person name="Mcghee T."/>
            <person name="Meldrim J."/>
            <person name="Meneus L."/>
            <person name="Mesirov J."/>
            <person name="Mihalev A."/>
            <person name="Mihova T."/>
            <person name="Mikkelsen T."/>
            <person name="Mlenga V."/>
            <person name="Moru K."/>
            <person name="Mozes J."/>
            <person name="Mulrain L."/>
            <person name="Munson G."/>
            <person name="Naylor J."/>
            <person name="Newes C."/>
            <person name="Nguyen C."/>
            <person name="Nguyen N."/>
            <person name="Nguyen T."/>
            <person name="Nicol R."/>
            <person name="Nielsen C."/>
            <person name="Nizzari M."/>
            <person name="Norbu C."/>
            <person name="Norbu N."/>
            <person name="O'donnell P."/>
            <person name="Okoawo O."/>
            <person name="O'leary S."/>
            <person name="Omotosho B."/>
            <person name="O'neill K."/>
            <person name="Osman S."/>
            <person name="Parker S."/>
            <person name="Perrin D."/>
            <person name="Phunkhang P."/>
            <person name="Piqani B."/>
            <person name="Purcell S."/>
            <person name="Rachupka T."/>
            <person name="Ramasamy U."/>
            <person name="Rameau R."/>
            <person name="Ray V."/>
            <person name="Raymond C."/>
            <person name="Retta R."/>
            <person name="Richardson S."/>
            <person name="Rise C."/>
            <person name="Rodriguez J."/>
            <person name="Rogers J."/>
            <person name="Rogov P."/>
            <person name="Rutman M."/>
            <person name="Schupbach R."/>
            <person name="Seaman C."/>
            <person name="Settipalli S."/>
            <person name="Sharpe T."/>
            <person name="Sheridan J."/>
            <person name="Sherpa N."/>
            <person name="Shi J."/>
            <person name="Smirnov S."/>
            <person name="Smith C."/>
            <person name="Sougnez C."/>
            <person name="Spencer B."/>
            <person name="Stalker J."/>
            <person name="Stange-thomann N."/>
            <person name="Stavropoulos S."/>
            <person name="Stetson K."/>
            <person name="Stone C."/>
            <person name="Stone S."/>
            <person name="Stubbs M."/>
            <person name="Talamas J."/>
            <person name="Tchuinga P."/>
            <person name="Tenzing P."/>
            <person name="Tesfaye S."/>
            <person name="Theodore J."/>
            <person name="Thoulutsang Y."/>
            <person name="Topham K."/>
            <person name="Towey S."/>
            <person name="Tsamla T."/>
            <person name="Tsomo N."/>
            <person name="Vallee D."/>
            <person name="Vassiliev H."/>
            <person name="Venkataraman V."/>
            <person name="Vinson J."/>
            <person name="Vo A."/>
            <person name="Wade C."/>
            <person name="Wang S."/>
            <person name="Wangchuk T."/>
            <person name="Wangdi T."/>
            <person name="Whittaker C."/>
            <person name="Wilkinson J."/>
            <person name="Wu Y."/>
            <person name="Wyman D."/>
            <person name="Yadav S."/>
            <person name="Yang S."/>
            <person name="Yang X."/>
            <person name="Yeager S."/>
            <person name="Yee E."/>
            <person name="Young G."/>
            <person name="Zainoun J."/>
            <person name="Zembeck L."/>
            <person name="Zimmer A."/>
            <person name="Zody M."/>
            <person name="Lander E."/>
        </authorList>
    </citation>
    <scope>NUCLEOTIDE SEQUENCE [LARGE SCALE GENOMIC DNA]</scope>
</reference>
<evidence type="ECO:0000256" key="2">
    <source>
        <dbReference type="ARBA" id="ARBA00022614"/>
    </source>
</evidence>
<dbReference type="SMART" id="SM00192">
    <property type="entry name" value="LDLa"/>
    <property type="match status" value="3"/>
</dbReference>
<feature type="domain" description="G-protein coupled receptors family 1 profile" evidence="10">
    <location>
        <begin position="289"/>
        <end position="422"/>
    </location>
</feature>
<organism evidence="11 12">
    <name type="scientific">Ciona savignyi</name>
    <name type="common">Pacific transparent sea squirt</name>
    <dbReference type="NCBI Taxonomy" id="51511"/>
    <lineage>
        <taxon>Eukaryota</taxon>
        <taxon>Metazoa</taxon>
        <taxon>Chordata</taxon>
        <taxon>Tunicata</taxon>
        <taxon>Ascidiacea</taxon>
        <taxon>Phlebobranchia</taxon>
        <taxon>Cionidae</taxon>
        <taxon>Ciona</taxon>
    </lineage>
</organism>
<feature type="transmembrane region" description="Helical" evidence="9">
    <location>
        <begin position="401"/>
        <end position="422"/>
    </location>
</feature>
<dbReference type="InterPro" id="IPR000276">
    <property type="entry name" value="GPCR_Rhodpsn"/>
</dbReference>
<dbReference type="HOGENOM" id="CLU_565694_0_0_1"/>
<evidence type="ECO:0000256" key="5">
    <source>
        <dbReference type="ARBA" id="ARBA00022989"/>
    </source>
</evidence>
<feature type="transmembrane region" description="Helical" evidence="9">
    <location>
        <begin position="277"/>
        <end position="295"/>
    </location>
</feature>
<keyword evidence="12" id="KW-1185">Reference proteome</keyword>
<feature type="disulfide bond" evidence="8">
    <location>
        <begin position="205"/>
        <end position="220"/>
    </location>
</feature>
<dbReference type="Gene3D" id="1.20.1070.10">
    <property type="entry name" value="Rhodopsin 7-helix transmembrane proteins"/>
    <property type="match status" value="1"/>
</dbReference>
<comment type="subcellular location">
    <subcellularLocation>
        <location evidence="1">Membrane</location>
    </subcellularLocation>
</comment>
<feature type="disulfide bond" evidence="8">
    <location>
        <begin position="32"/>
        <end position="47"/>
    </location>
</feature>